<organism evidence="2 3">
    <name type="scientific">Streptomyces osmaniensis</name>
    <dbReference type="NCBI Taxonomy" id="593134"/>
    <lineage>
        <taxon>Bacteria</taxon>
        <taxon>Bacillati</taxon>
        <taxon>Actinomycetota</taxon>
        <taxon>Actinomycetes</taxon>
        <taxon>Kitasatosporales</taxon>
        <taxon>Streptomycetaceae</taxon>
        <taxon>Streptomyces</taxon>
    </lineage>
</organism>
<feature type="region of interest" description="Disordered" evidence="1">
    <location>
        <begin position="347"/>
        <end position="369"/>
    </location>
</feature>
<evidence type="ECO:0000313" key="2">
    <source>
        <dbReference type="EMBL" id="GAA3590677.1"/>
    </source>
</evidence>
<proteinExistence type="predicted"/>
<feature type="compositionally biased region" description="Basic and acidic residues" evidence="1">
    <location>
        <begin position="124"/>
        <end position="136"/>
    </location>
</feature>
<accession>A0ABP6YTD9</accession>
<evidence type="ECO:0008006" key="4">
    <source>
        <dbReference type="Google" id="ProtNLM"/>
    </source>
</evidence>
<feature type="compositionally biased region" description="Low complexity" evidence="1">
    <location>
        <begin position="211"/>
        <end position="227"/>
    </location>
</feature>
<comment type="caution">
    <text evidence="2">The sequence shown here is derived from an EMBL/GenBank/DDBJ whole genome shotgun (WGS) entry which is preliminary data.</text>
</comment>
<dbReference type="InterPro" id="IPR036388">
    <property type="entry name" value="WH-like_DNA-bd_sf"/>
</dbReference>
<reference evidence="3" key="1">
    <citation type="journal article" date="2019" name="Int. J. Syst. Evol. Microbiol.">
        <title>The Global Catalogue of Microorganisms (GCM) 10K type strain sequencing project: providing services to taxonomists for standard genome sequencing and annotation.</title>
        <authorList>
            <consortium name="The Broad Institute Genomics Platform"/>
            <consortium name="The Broad Institute Genome Sequencing Center for Infectious Disease"/>
            <person name="Wu L."/>
            <person name="Ma J."/>
        </authorList>
    </citation>
    <scope>NUCLEOTIDE SEQUENCE [LARGE SCALE GENOMIC DNA]</scope>
    <source>
        <strain evidence="3">JCM 17656</strain>
    </source>
</reference>
<protein>
    <recommendedName>
        <fullName evidence="4">Helix-turn-helix domain-containing protein</fullName>
    </recommendedName>
</protein>
<evidence type="ECO:0000313" key="3">
    <source>
        <dbReference type="Proteomes" id="UP001500707"/>
    </source>
</evidence>
<name>A0ABP6YTD9_9ACTN</name>
<feature type="compositionally biased region" description="Basic and acidic residues" evidence="1">
    <location>
        <begin position="347"/>
        <end position="365"/>
    </location>
</feature>
<evidence type="ECO:0000256" key="1">
    <source>
        <dbReference type="SAM" id="MobiDB-lite"/>
    </source>
</evidence>
<dbReference type="Gene3D" id="1.10.10.10">
    <property type="entry name" value="Winged helix-like DNA-binding domain superfamily/Winged helix DNA-binding domain"/>
    <property type="match status" value="1"/>
</dbReference>
<dbReference type="EMBL" id="BAABCE010000027">
    <property type="protein sequence ID" value="GAA3590677.1"/>
    <property type="molecule type" value="Genomic_DNA"/>
</dbReference>
<sequence length="445" mass="48014">MVAACWMCDPRYSTNARTLYAILVTYADTQARDTRKGKPYRKELAAQMGVSVSTVDRTLVEMEVAGMVTIEERVDPDSPANNEANVYHLHDAPLMWQGNGEWKDPLPSRVKASDVAKQLIEQRRAEKRAQGVERRGGVPKGVSTKAVKAAREAAPHQAAAEDTEDGGGSTDAARGSSTDAARVAARALRNIQSPHQTPSPEPSSFPDGRRPSAGSRADRGSGSAASGNNKAQFSREERRQYDAFVAALPAPLKALVPKGLPKPLVEAVLDATAHDNPAGRTVQQLIEYRLAPKWDRYYSSREQAGPIEKPVGVLVTMLKHDAECRDPRCDERTNVDNGGACISCEQRGVDQRADRDRESPRDSRVPAEPARVVIPSQVEPLPGRARCACGNPFFPSVDVDDDRCKECRGGTTAPVTATMNGTGTAARGAAAARGAMVDKAERARR</sequence>
<keyword evidence="3" id="KW-1185">Reference proteome</keyword>
<gene>
    <name evidence="2" type="ORF">GCM10022295_85400</name>
</gene>
<dbReference type="Proteomes" id="UP001500707">
    <property type="component" value="Unassembled WGS sequence"/>
</dbReference>
<feature type="region of interest" description="Disordered" evidence="1">
    <location>
        <begin position="124"/>
        <end position="235"/>
    </location>
</feature>